<dbReference type="Proteomes" id="UP000520814">
    <property type="component" value="Unassembled WGS sequence"/>
</dbReference>
<dbReference type="GO" id="GO:0006002">
    <property type="term" value="P:fructose 6-phosphate metabolic process"/>
    <property type="evidence" value="ECO:0007669"/>
    <property type="project" value="InterPro"/>
</dbReference>
<comment type="cofactor">
    <cofactor evidence="1">
        <name>Mg(2+)</name>
        <dbReference type="ChEBI" id="CHEBI:18420"/>
    </cofactor>
</comment>
<evidence type="ECO:0000313" key="14">
    <source>
        <dbReference type="Proteomes" id="UP000520814"/>
    </source>
</evidence>
<dbReference type="SUPFAM" id="SSF53784">
    <property type="entry name" value="Phosphofructokinase"/>
    <property type="match status" value="1"/>
</dbReference>
<sequence>MKVGILTGGGDCPGLNPAIRGVVYRGMDFGFEFVGIEEGWRGLVKGIYRPLGLSDVEEIIYQGGTMLGSSRTNPFKKGGEKDLEAVLSNIKEAKFDAIVALGGEDTLGVAAKLYSQYGVPTVGVPKTMDNDLSGTDFTFGFDTAAAVGLDAIDRLRDTARSHRRVMVLEVMGRHAGWVAWYVGVAGGADWVTLPEEPLDVDAMVAHLNAVRARGKKYGLVVCSEGTELPALSGEEKAVDDFGHVKLSDRSVGEFVASTITEKTGWESRHAVVGHVHRGGAPTLFDRVLGMRVGIKAAELVRDKQFGQMAALVGTEVKGVDIVGATSVLKVVPPQLVELMKTTFK</sequence>
<keyword evidence="14" id="KW-1185">Reference proteome</keyword>
<evidence type="ECO:0000256" key="4">
    <source>
        <dbReference type="ARBA" id="ARBA00012055"/>
    </source>
</evidence>
<keyword evidence="6 13" id="KW-0808">Transferase</keyword>
<evidence type="ECO:0000256" key="8">
    <source>
        <dbReference type="ARBA" id="ARBA00022777"/>
    </source>
</evidence>
<accession>A0A7W9W7C6</accession>
<gene>
    <name evidence="13" type="ORF">HNQ39_002746</name>
</gene>
<dbReference type="NCBIfam" id="NF002872">
    <property type="entry name" value="PRK03202.1"/>
    <property type="match status" value="1"/>
</dbReference>
<keyword evidence="7" id="KW-0479">Metal-binding</keyword>
<protein>
    <recommendedName>
        <fullName evidence="4">6-phosphofructokinase</fullName>
        <ecNumber evidence="4">2.7.1.11</ecNumber>
    </recommendedName>
</protein>
<proteinExistence type="inferred from homology"/>
<dbReference type="GO" id="GO:0042802">
    <property type="term" value="F:identical protein binding"/>
    <property type="evidence" value="ECO:0007669"/>
    <property type="project" value="TreeGrafter"/>
</dbReference>
<evidence type="ECO:0000256" key="1">
    <source>
        <dbReference type="ARBA" id="ARBA00001946"/>
    </source>
</evidence>
<dbReference type="GO" id="GO:0005524">
    <property type="term" value="F:ATP binding"/>
    <property type="evidence" value="ECO:0007669"/>
    <property type="project" value="InterPro"/>
</dbReference>
<dbReference type="GO" id="GO:0048029">
    <property type="term" value="F:monosaccharide binding"/>
    <property type="evidence" value="ECO:0007669"/>
    <property type="project" value="TreeGrafter"/>
</dbReference>
<dbReference type="Gene3D" id="3.40.50.460">
    <property type="entry name" value="Phosphofructokinase domain"/>
    <property type="match status" value="1"/>
</dbReference>
<dbReference type="InterPro" id="IPR022953">
    <property type="entry name" value="ATP_PFK"/>
</dbReference>
<keyword evidence="8 13" id="KW-0418">Kinase</keyword>
<comment type="pathway">
    <text evidence="3">Carbohydrate degradation; glycolysis; D-glyceraldehyde 3-phosphate and glycerone phosphate from D-glucose: step 3/4.</text>
</comment>
<dbReference type="InterPro" id="IPR035966">
    <property type="entry name" value="PKF_sf"/>
</dbReference>
<dbReference type="GO" id="GO:0061621">
    <property type="term" value="P:canonical glycolysis"/>
    <property type="evidence" value="ECO:0007669"/>
    <property type="project" value="TreeGrafter"/>
</dbReference>
<evidence type="ECO:0000256" key="2">
    <source>
        <dbReference type="ARBA" id="ARBA00004496"/>
    </source>
</evidence>
<dbReference type="AlphaFoldDB" id="A0A7W9W7C6"/>
<comment type="subcellular location">
    <subcellularLocation>
        <location evidence="2">Cytoplasm</location>
    </subcellularLocation>
</comment>
<dbReference type="GO" id="GO:0016208">
    <property type="term" value="F:AMP binding"/>
    <property type="evidence" value="ECO:0007669"/>
    <property type="project" value="TreeGrafter"/>
</dbReference>
<dbReference type="EC" id="2.7.1.11" evidence="4"/>
<evidence type="ECO:0000313" key="13">
    <source>
        <dbReference type="EMBL" id="MBB6050955.1"/>
    </source>
</evidence>
<evidence type="ECO:0000256" key="6">
    <source>
        <dbReference type="ARBA" id="ARBA00022679"/>
    </source>
</evidence>
<dbReference type="GO" id="GO:0030388">
    <property type="term" value="P:fructose 1,6-bisphosphate metabolic process"/>
    <property type="evidence" value="ECO:0007669"/>
    <property type="project" value="TreeGrafter"/>
</dbReference>
<evidence type="ECO:0000256" key="9">
    <source>
        <dbReference type="ARBA" id="ARBA00022842"/>
    </source>
</evidence>
<dbReference type="EMBL" id="JACHGW010000002">
    <property type="protein sequence ID" value="MBB6050955.1"/>
    <property type="molecule type" value="Genomic_DNA"/>
</dbReference>
<keyword evidence="5" id="KW-0963">Cytoplasm</keyword>
<evidence type="ECO:0000256" key="5">
    <source>
        <dbReference type="ARBA" id="ARBA00022490"/>
    </source>
</evidence>
<dbReference type="RefSeq" id="WP_184196859.1">
    <property type="nucleotide sequence ID" value="NZ_JACHGW010000002.1"/>
</dbReference>
<evidence type="ECO:0000256" key="3">
    <source>
        <dbReference type="ARBA" id="ARBA00004679"/>
    </source>
</evidence>
<dbReference type="PANTHER" id="PTHR13697:SF52">
    <property type="entry name" value="ATP-DEPENDENT 6-PHOSPHOFRUCTOKINASE 3"/>
    <property type="match status" value="1"/>
</dbReference>
<dbReference type="FunFam" id="3.40.50.460:FF:000002">
    <property type="entry name" value="ATP-dependent 6-phosphofructokinase"/>
    <property type="match status" value="1"/>
</dbReference>
<dbReference type="PRINTS" id="PR00476">
    <property type="entry name" value="PHFRCTKINASE"/>
</dbReference>
<reference evidence="13 14" key="1">
    <citation type="submission" date="2020-08" db="EMBL/GenBank/DDBJ databases">
        <title>Genomic Encyclopedia of Type Strains, Phase IV (KMG-IV): sequencing the most valuable type-strain genomes for metagenomic binning, comparative biology and taxonomic classification.</title>
        <authorList>
            <person name="Goeker M."/>
        </authorList>
    </citation>
    <scope>NUCLEOTIDE SEQUENCE [LARGE SCALE GENOMIC DNA]</scope>
    <source>
        <strain evidence="13 14">DSM 23562</strain>
    </source>
</reference>
<dbReference type="GO" id="GO:0005945">
    <property type="term" value="C:6-phosphofructokinase complex"/>
    <property type="evidence" value="ECO:0007669"/>
    <property type="project" value="TreeGrafter"/>
</dbReference>
<comment type="similarity">
    <text evidence="11">Belongs to the phosphofructokinase type A (PFKA) family.</text>
</comment>
<dbReference type="InterPro" id="IPR000023">
    <property type="entry name" value="Phosphofructokinase_dom"/>
</dbReference>
<keyword evidence="9" id="KW-0460">Magnesium</keyword>
<dbReference type="UniPathway" id="UPA00109">
    <property type="reaction ID" value="UER00182"/>
</dbReference>
<evidence type="ECO:0000256" key="7">
    <source>
        <dbReference type="ARBA" id="ARBA00022723"/>
    </source>
</evidence>
<feature type="domain" description="Phosphofructokinase" evidence="12">
    <location>
        <begin position="2"/>
        <end position="300"/>
    </location>
</feature>
<dbReference type="PIRSF" id="PIRSF000532">
    <property type="entry name" value="ATP_PFK_prok"/>
    <property type="match status" value="1"/>
</dbReference>
<dbReference type="InterPro" id="IPR012003">
    <property type="entry name" value="ATP_PFK_prok-type"/>
</dbReference>
<evidence type="ECO:0000256" key="10">
    <source>
        <dbReference type="ARBA" id="ARBA00023152"/>
    </source>
</evidence>
<dbReference type="GO" id="GO:0070095">
    <property type="term" value="F:fructose-6-phosphate binding"/>
    <property type="evidence" value="ECO:0007669"/>
    <property type="project" value="TreeGrafter"/>
</dbReference>
<dbReference type="Pfam" id="PF00365">
    <property type="entry name" value="PFK"/>
    <property type="match status" value="1"/>
</dbReference>
<dbReference type="Gene3D" id="3.40.50.450">
    <property type="match status" value="1"/>
</dbReference>
<dbReference type="GO" id="GO:0046872">
    <property type="term" value="F:metal ion binding"/>
    <property type="evidence" value="ECO:0007669"/>
    <property type="project" value="UniProtKB-KW"/>
</dbReference>
<dbReference type="GO" id="GO:0003872">
    <property type="term" value="F:6-phosphofructokinase activity"/>
    <property type="evidence" value="ECO:0007669"/>
    <property type="project" value="UniProtKB-EC"/>
</dbReference>
<keyword evidence="10" id="KW-0324">Glycolysis</keyword>
<name>A0A7W9W7C6_ARMRO</name>
<organism evidence="13 14">
    <name type="scientific">Armatimonas rosea</name>
    <dbReference type="NCBI Taxonomy" id="685828"/>
    <lineage>
        <taxon>Bacteria</taxon>
        <taxon>Bacillati</taxon>
        <taxon>Armatimonadota</taxon>
        <taxon>Armatimonadia</taxon>
        <taxon>Armatimonadales</taxon>
        <taxon>Armatimonadaceae</taxon>
        <taxon>Armatimonas</taxon>
    </lineage>
</organism>
<evidence type="ECO:0000256" key="11">
    <source>
        <dbReference type="ARBA" id="ARBA00038478"/>
    </source>
</evidence>
<dbReference type="PANTHER" id="PTHR13697">
    <property type="entry name" value="PHOSPHOFRUCTOKINASE"/>
    <property type="match status" value="1"/>
</dbReference>
<comment type="caution">
    <text evidence="13">The sequence shown here is derived from an EMBL/GenBank/DDBJ whole genome shotgun (WGS) entry which is preliminary data.</text>
</comment>
<evidence type="ECO:0000259" key="12">
    <source>
        <dbReference type="Pfam" id="PF00365"/>
    </source>
</evidence>